<dbReference type="InterPro" id="IPR036259">
    <property type="entry name" value="MFS_trans_sf"/>
</dbReference>
<dbReference type="GO" id="GO:0005886">
    <property type="term" value="C:plasma membrane"/>
    <property type="evidence" value="ECO:0007669"/>
    <property type="project" value="TreeGrafter"/>
</dbReference>
<feature type="transmembrane region" description="Helical" evidence="6">
    <location>
        <begin position="242"/>
        <end position="260"/>
    </location>
</feature>
<feature type="transmembrane region" description="Helical" evidence="6">
    <location>
        <begin position="177"/>
        <end position="197"/>
    </location>
</feature>
<feature type="transmembrane region" description="Helical" evidence="6">
    <location>
        <begin position="72"/>
        <end position="93"/>
    </location>
</feature>
<organism evidence="7 8">
    <name type="scientific">Smittium simulii</name>
    <dbReference type="NCBI Taxonomy" id="133385"/>
    <lineage>
        <taxon>Eukaryota</taxon>
        <taxon>Fungi</taxon>
        <taxon>Fungi incertae sedis</taxon>
        <taxon>Zoopagomycota</taxon>
        <taxon>Kickxellomycotina</taxon>
        <taxon>Harpellomycetes</taxon>
        <taxon>Harpellales</taxon>
        <taxon>Legeriomycetaceae</taxon>
        <taxon>Smittium</taxon>
    </lineage>
</organism>
<dbReference type="InterPro" id="IPR011701">
    <property type="entry name" value="MFS"/>
</dbReference>
<dbReference type="AlphaFoldDB" id="A0A2T9YA06"/>
<comment type="caution">
    <text evidence="7">The sequence shown here is derived from an EMBL/GenBank/DDBJ whole genome shotgun (WGS) entry which is preliminary data.</text>
</comment>
<evidence type="ECO:0000313" key="7">
    <source>
        <dbReference type="EMBL" id="PVU89160.1"/>
    </source>
</evidence>
<dbReference type="SUPFAM" id="SSF103473">
    <property type="entry name" value="MFS general substrate transporter"/>
    <property type="match status" value="1"/>
</dbReference>
<evidence type="ECO:0000256" key="1">
    <source>
        <dbReference type="ARBA" id="ARBA00004127"/>
    </source>
</evidence>
<sequence length="490" mass="54838">MVYWFSLGYQTISSSSQPFFYPLTSLIGMKNTDTKYHKKLYGFSGFTHNIGNLFGPLFGASLVDKYTFRSVFYIQLGLSILGLLLTIYSFYGSDDTKTITSKWNRFDYLGALLLVISIPAFVFFLSGINTNAIFNKQATIILGCITVVSTTAFIVNELKTKRLPLIPMKIYTRRNELLALVSLFLIGPRYVSSGYYIPLFSQVVKNFKPINVGLVSASFYIGNALFGLVFYRVIKNPRNKQYFIVFFIFIIGASLYHVFLNVNSPPWSLYLSEVLDGIGMSGVTLNAIVYLISVSPRELTNIYISISSFTITIGAAISSSMMILLYTRNFTKMTKSLISKFPEYADEIIATSNNSNLIYTSDIPDEVKNGIIHIYQKSIQIPFIFDLSFVVVGNSQSHNQVATKPSLLSASISMRLVDKLLEEELKLSSTRIRKDPTVLCVKTTLATAKFLNAIALPRYLMLNSISLASIPSNQCSPGTKTLVSQKRVNR</sequence>
<comment type="subcellular location">
    <subcellularLocation>
        <location evidence="1">Endomembrane system</location>
        <topology evidence="1">Multi-pass membrane protein</topology>
    </subcellularLocation>
</comment>
<evidence type="ECO:0000256" key="6">
    <source>
        <dbReference type="SAM" id="Phobius"/>
    </source>
</evidence>
<dbReference type="STRING" id="133385.A0A2T9YA06"/>
<gene>
    <name evidence="7" type="ORF">BB561_005515</name>
</gene>
<dbReference type="Gene3D" id="1.20.1250.20">
    <property type="entry name" value="MFS general substrate transporter like domains"/>
    <property type="match status" value="2"/>
</dbReference>
<feature type="transmembrane region" description="Helical" evidence="6">
    <location>
        <begin position="105"/>
        <end position="126"/>
    </location>
</feature>
<evidence type="ECO:0000256" key="3">
    <source>
        <dbReference type="ARBA" id="ARBA00022692"/>
    </source>
</evidence>
<evidence type="ECO:0000256" key="4">
    <source>
        <dbReference type="ARBA" id="ARBA00022989"/>
    </source>
</evidence>
<name>A0A2T9YA06_9FUNG</name>
<feature type="transmembrane region" description="Helical" evidence="6">
    <location>
        <begin position="209"/>
        <end position="230"/>
    </location>
</feature>
<keyword evidence="5 6" id="KW-0472">Membrane</keyword>
<dbReference type="Proteomes" id="UP000245383">
    <property type="component" value="Unassembled WGS sequence"/>
</dbReference>
<evidence type="ECO:0008006" key="9">
    <source>
        <dbReference type="Google" id="ProtNLM"/>
    </source>
</evidence>
<dbReference type="OrthoDB" id="2351791at2759"/>
<protein>
    <recommendedName>
        <fullName evidence="9">Major facilitator superfamily (MFS) profile domain-containing protein</fullName>
    </recommendedName>
</protein>
<dbReference type="PANTHER" id="PTHR23501">
    <property type="entry name" value="MAJOR FACILITATOR SUPERFAMILY"/>
    <property type="match status" value="1"/>
</dbReference>
<keyword evidence="4 6" id="KW-1133">Transmembrane helix</keyword>
<evidence type="ECO:0000256" key="2">
    <source>
        <dbReference type="ARBA" id="ARBA00022448"/>
    </source>
</evidence>
<dbReference type="GO" id="GO:0012505">
    <property type="term" value="C:endomembrane system"/>
    <property type="evidence" value="ECO:0007669"/>
    <property type="project" value="UniProtKB-SubCell"/>
</dbReference>
<proteinExistence type="predicted"/>
<accession>A0A2T9YA06</accession>
<evidence type="ECO:0000256" key="5">
    <source>
        <dbReference type="ARBA" id="ARBA00023136"/>
    </source>
</evidence>
<keyword evidence="2" id="KW-0813">Transport</keyword>
<evidence type="ECO:0000313" key="8">
    <source>
        <dbReference type="Proteomes" id="UP000245383"/>
    </source>
</evidence>
<feature type="transmembrane region" description="Helical" evidence="6">
    <location>
        <begin position="302"/>
        <end position="326"/>
    </location>
</feature>
<keyword evidence="3 6" id="KW-0812">Transmembrane</keyword>
<reference evidence="7 8" key="1">
    <citation type="journal article" date="2018" name="MBio">
        <title>Comparative Genomics Reveals the Core Gene Toolbox for the Fungus-Insect Symbiosis.</title>
        <authorList>
            <person name="Wang Y."/>
            <person name="Stata M."/>
            <person name="Wang W."/>
            <person name="Stajich J.E."/>
            <person name="White M.M."/>
            <person name="Moncalvo J.M."/>
        </authorList>
    </citation>
    <scope>NUCLEOTIDE SEQUENCE [LARGE SCALE GENOMIC DNA]</scope>
    <source>
        <strain evidence="7 8">SWE-8-4</strain>
    </source>
</reference>
<dbReference type="GO" id="GO:0022857">
    <property type="term" value="F:transmembrane transporter activity"/>
    <property type="evidence" value="ECO:0007669"/>
    <property type="project" value="InterPro"/>
</dbReference>
<feature type="transmembrane region" description="Helical" evidence="6">
    <location>
        <begin position="138"/>
        <end position="156"/>
    </location>
</feature>
<dbReference type="Pfam" id="PF07690">
    <property type="entry name" value="MFS_1"/>
    <property type="match status" value="1"/>
</dbReference>
<keyword evidence="8" id="KW-1185">Reference proteome</keyword>
<dbReference type="EMBL" id="MBFR01000335">
    <property type="protein sequence ID" value="PVU89160.1"/>
    <property type="molecule type" value="Genomic_DNA"/>
</dbReference>
<dbReference type="PANTHER" id="PTHR23501:SF191">
    <property type="entry name" value="VACUOLAR BASIC AMINO ACID TRANSPORTER 4"/>
    <property type="match status" value="1"/>
</dbReference>